<dbReference type="EMBL" id="QUNF01000021">
    <property type="protein sequence ID" value="REG82503.1"/>
    <property type="molecule type" value="Genomic_DNA"/>
</dbReference>
<comment type="caution">
    <text evidence="2">The sequence shown here is derived from an EMBL/GenBank/DDBJ whole genome shotgun (WGS) entry which is preliminary data.</text>
</comment>
<organism evidence="2 3">
    <name type="scientific">Algoriphagus antarcticus</name>
    <dbReference type="NCBI Taxonomy" id="238540"/>
    <lineage>
        <taxon>Bacteria</taxon>
        <taxon>Pseudomonadati</taxon>
        <taxon>Bacteroidota</taxon>
        <taxon>Cytophagia</taxon>
        <taxon>Cytophagales</taxon>
        <taxon>Cyclobacteriaceae</taxon>
        <taxon>Algoriphagus</taxon>
    </lineage>
</organism>
<evidence type="ECO:0000259" key="1">
    <source>
        <dbReference type="Pfam" id="PF08241"/>
    </source>
</evidence>
<dbReference type="Pfam" id="PF08241">
    <property type="entry name" value="Methyltransf_11"/>
    <property type="match status" value="1"/>
</dbReference>
<sequence>MATKFLDPAYKGSINQSFREKRFNFFLDLLKRVDNQPPIRILDIGGTEIYWERMKFSNTNVHITLLNLDKIEVTREGFTSVKGDACDLSEFRDNQFDIVFSNSVIEHLFTFENQRKMANEVRRVGKYYYVQTPNYYFPLEPHWLFPFFQFLPFNTRVYLTNNFNLGNYSKSQTKDAAIQRVEEVKLLTEKQMKDLFPHGKLYRENLMGLTKSLSMYHFPEIQNT</sequence>
<dbReference type="AlphaFoldDB" id="A0A3E0DIH7"/>
<keyword evidence="2" id="KW-0808">Transferase</keyword>
<name>A0A3E0DIH7_9BACT</name>
<accession>A0A3E0DIH7</accession>
<keyword evidence="2" id="KW-0489">Methyltransferase</keyword>
<dbReference type="GO" id="GO:0032259">
    <property type="term" value="P:methylation"/>
    <property type="evidence" value="ECO:0007669"/>
    <property type="project" value="UniProtKB-KW"/>
</dbReference>
<dbReference type="Proteomes" id="UP000256405">
    <property type="component" value="Unassembled WGS sequence"/>
</dbReference>
<proteinExistence type="predicted"/>
<evidence type="ECO:0000313" key="2">
    <source>
        <dbReference type="EMBL" id="REG82503.1"/>
    </source>
</evidence>
<dbReference type="RefSeq" id="WP_086544115.1">
    <property type="nucleotide sequence ID" value="NZ_MSSW01000115.1"/>
</dbReference>
<reference evidence="2 3" key="1">
    <citation type="submission" date="2018-08" db="EMBL/GenBank/DDBJ databases">
        <title>Genomic Encyclopedia of Archaeal and Bacterial Type Strains, Phase II (KMG-II): from individual species to whole genera.</title>
        <authorList>
            <person name="Goeker M."/>
        </authorList>
    </citation>
    <scope>NUCLEOTIDE SEQUENCE [LARGE SCALE GENOMIC DNA]</scope>
    <source>
        <strain evidence="2 3">DSM 15986</strain>
    </source>
</reference>
<dbReference type="GO" id="GO:0008757">
    <property type="term" value="F:S-adenosylmethionine-dependent methyltransferase activity"/>
    <property type="evidence" value="ECO:0007669"/>
    <property type="project" value="InterPro"/>
</dbReference>
<dbReference type="InterPro" id="IPR013216">
    <property type="entry name" value="Methyltransf_11"/>
</dbReference>
<dbReference type="Gene3D" id="3.40.50.150">
    <property type="entry name" value="Vaccinia Virus protein VP39"/>
    <property type="match status" value="1"/>
</dbReference>
<dbReference type="InterPro" id="IPR029063">
    <property type="entry name" value="SAM-dependent_MTases_sf"/>
</dbReference>
<evidence type="ECO:0000313" key="3">
    <source>
        <dbReference type="Proteomes" id="UP000256405"/>
    </source>
</evidence>
<dbReference type="CDD" id="cd02440">
    <property type="entry name" value="AdoMet_MTases"/>
    <property type="match status" value="1"/>
</dbReference>
<protein>
    <submittedName>
        <fullName evidence="2">Methyltransferase family protein</fullName>
    </submittedName>
</protein>
<gene>
    <name evidence="2" type="ORF">C8N25_12134</name>
</gene>
<dbReference type="SUPFAM" id="SSF53335">
    <property type="entry name" value="S-adenosyl-L-methionine-dependent methyltransferases"/>
    <property type="match status" value="1"/>
</dbReference>
<keyword evidence="3" id="KW-1185">Reference proteome</keyword>
<dbReference type="OrthoDB" id="7260171at2"/>
<feature type="domain" description="Methyltransferase type 11" evidence="1">
    <location>
        <begin position="67"/>
        <end position="126"/>
    </location>
</feature>